<sequence>MMVDTVSMEVNDRPCKILKLDNGSKASSKQLKVGNVEDDEYLRQYGMFHYEYNKSEGFTIDWEKYDYVFPTRSLDTSPPISQRRSNAEIIREYTIFAIEKYNQAHLTKKLVFDKHVSANFRFSGGLLCFLTFWATDRASSNPESQIYQARVWRLQKRYDIPIFRLKPKQEEMDSIDVQPPVPMYSDDEDKPPVVFLRAPPEAGVPFVFDRTGAFYFCSLDTWSAL</sequence>
<dbReference type="RefSeq" id="XP_010451587.1">
    <property type="nucleotide sequence ID" value="XM_010453285.2"/>
</dbReference>
<reference evidence="2" key="2">
    <citation type="submission" date="2025-08" db="UniProtKB">
        <authorList>
            <consortium name="RefSeq"/>
        </authorList>
    </citation>
    <scope>IDENTIFICATION</scope>
    <source>
        <tissue evidence="2">Leaf</tissue>
    </source>
</reference>
<dbReference type="PANTHER" id="PTHR31228">
    <property type="entry name" value="CYSTATIN/MONELLIN SUPERFAMILY PROTEIN"/>
    <property type="match status" value="1"/>
</dbReference>
<dbReference type="Proteomes" id="UP000694864">
    <property type="component" value="Chromosome 2"/>
</dbReference>
<dbReference type="GeneID" id="104733728"/>
<reference evidence="1" key="1">
    <citation type="journal article" date="2014" name="Nat. Commun.">
        <title>The emerging biofuel crop Camelina sativa retains a highly undifferentiated hexaploid genome structure.</title>
        <authorList>
            <person name="Kagale S."/>
            <person name="Koh C."/>
            <person name="Nixon J."/>
            <person name="Bollina V."/>
            <person name="Clarke W.E."/>
            <person name="Tuteja R."/>
            <person name="Spillane C."/>
            <person name="Robinson S.J."/>
            <person name="Links M.G."/>
            <person name="Clarke C."/>
            <person name="Higgins E.E."/>
            <person name="Huebert T."/>
            <person name="Sharpe A.G."/>
            <person name="Parkin I.A."/>
        </authorList>
    </citation>
    <scope>NUCLEOTIDE SEQUENCE [LARGE SCALE GENOMIC DNA]</scope>
    <source>
        <strain evidence="1">cv. DH55</strain>
    </source>
</reference>
<evidence type="ECO:0000313" key="1">
    <source>
        <dbReference type="Proteomes" id="UP000694864"/>
    </source>
</evidence>
<name>A0ABM0V6F3_CAMSA</name>
<keyword evidence="1" id="KW-1185">Reference proteome</keyword>
<dbReference type="Gene3D" id="3.10.450.10">
    <property type="match status" value="1"/>
</dbReference>
<dbReference type="PANTHER" id="PTHR31228:SF25">
    <property type="entry name" value="CYSTATIN-LIKE PROTEIN-RELATED"/>
    <property type="match status" value="1"/>
</dbReference>
<proteinExistence type="predicted"/>
<accession>A0ABM0V6F3</accession>
<protein>
    <submittedName>
        <fullName evidence="2">Uncharacterized protein LOC104733728</fullName>
    </submittedName>
</protein>
<gene>
    <name evidence="2" type="primary">LOC104733728</name>
</gene>
<evidence type="ECO:0000313" key="2">
    <source>
        <dbReference type="RefSeq" id="XP_010451587.1"/>
    </source>
</evidence>
<organism evidence="1 2">
    <name type="scientific">Camelina sativa</name>
    <name type="common">False flax</name>
    <name type="synonym">Myagrum sativum</name>
    <dbReference type="NCBI Taxonomy" id="90675"/>
    <lineage>
        <taxon>Eukaryota</taxon>
        <taxon>Viridiplantae</taxon>
        <taxon>Streptophyta</taxon>
        <taxon>Embryophyta</taxon>
        <taxon>Tracheophyta</taxon>
        <taxon>Spermatophyta</taxon>
        <taxon>Magnoliopsida</taxon>
        <taxon>eudicotyledons</taxon>
        <taxon>Gunneridae</taxon>
        <taxon>Pentapetalae</taxon>
        <taxon>rosids</taxon>
        <taxon>malvids</taxon>
        <taxon>Brassicales</taxon>
        <taxon>Brassicaceae</taxon>
        <taxon>Camelineae</taxon>
        <taxon>Camelina</taxon>
    </lineage>
</organism>